<dbReference type="RefSeq" id="WP_106480774.1">
    <property type="nucleotide sequence ID" value="NZ_CP032819.1"/>
</dbReference>
<evidence type="ECO:0000259" key="2">
    <source>
        <dbReference type="Pfam" id="PF10988"/>
    </source>
</evidence>
<organism evidence="3 4">
    <name type="scientific">Butyricimonas faecalis</name>
    <dbReference type="NCBI Taxonomy" id="2093856"/>
    <lineage>
        <taxon>Bacteria</taxon>
        <taxon>Pseudomonadati</taxon>
        <taxon>Bacteroidota</taxon>
        <taxon>Bacteroidia</taxon>
        <taxon>Bacteroidales</taxon>
        <taxon>Odoribacteraceae</taxon>
        <taxon>Butyricimonas</taxon>
    </lineage>
</organism>
<feature type="signal peptide" evidence="1">
    <location>
        <begin position="1"/>
        <end position="20"/>
    </location>
</feature>
<protein>
    <recommendedName>
        <fullName evidence="2">Putative auto-transporter adhesin head GIN domain-containing protein</fullName>
    </recommendedName>
</protein>
<feature type="domain" description="Putative auto-transporter adhesin head GIN" evidence="2">
    <location>
        <begin position="35"/>
        <end position="243"/>
    </location>
</feature>
<reference evidence="3 4" key="1">
    <citation type="submission" date="2018-10" db="EMBL/GenBank/DDBJ databases">
        <title>Butyricimonas faecalis sp. nov., isolated from human faeces and emended description of the genus Butyricimonas.</title>
        <authorList>
            <person name="Le Roy T."/>
            <person name="Van der Smissen P."/>
            <person name="Paquot A."/>
            <person name="Delzenne N."/>
            <person name="Muccioli G."/>
            <person name="Collet J.-F."/>
            <person name="Cani P.D."/>
        </authorList>
    </citation>
    <scope>NUCLEOTIDE SEQUENCE [LARGE SCALE GENOMIC DNA]</scope>
    <source>
        <strain evidence="3 4">H184</strain>
    </source>
</reference>
<keyword evidence="4" id="KW-1185">Reference proteome</keyword>
<feature type="chain" id="PRO_5018561731" description="Putative auto-transporter adhesin head GIN domain-containing protein" evidence="1">
    <location>
        <begin position="21"/>
        <end position="272"/>
    </location>
</feature>
<dbReference type="Proteomes" id="UP000270673">
    <property type="component" value="Chromosome"/>
</dbReference>
<evidence type="ECO:0000313" key="4">
    <source>
        <dbReference type="Proteomes" id="UP000270673"/>
    </source>
</evidence>
<dbReference type="InterPro" id="IPR021255">
    <property type="entry name" value="DUF2807"/>
</dbReference>
<evidence type="ECO:0000313" key="3">
    <source>
        <dbReference type="EMBL" id="AZS30053.1"/>
    </source>
</evidence>
<dbReference type="Gene3D" id="2.160.20.120">
    <property type="match status" value="1"/>
</dbReference>
<accession>A0A3Q9INM7</accession>
<keyword evidence="1" id="KW-0732">Signal</keyword>
<dbReference type="OrthoDB" id="1100039at2"/>
<dbReference type="AlphaFoldDB" id="A0A3Q9INM7"/>
<dbReference type="Pfam" id="PF10988">
    <property type="entry name" value="DUF2807"/>
    <property type="match status" value="1"/>
</dbReference>
<proteinExistence type="predicted"/>
<name>A0A3Q9INM7_9BACT</name>
<evidence type="ECO:0000256" key="1">
    <source>
        <dbReference type="SAM" id="SignalP"/>
    </source>
</evidence>
<gene>
    <name evidence="3" type="ORF">D8S85_11180</name>
</gene>
<sequence length="272" mass="29502">MKKILFVIFMLYLTIAGAFAQEQITVSQFQGKKITEIEAHGVFSIIVRQGTSTGVTVNIPARFEKQLVLRLNPDGKLQIHIEGKITSKNRRNNDEDQFTAEVTVTTLNQVKLTGVCKLETIGDFTTNKLKVDLSGASKMLVGGDFLAKEKLEIKLSGASNFKGKITSPESNFNISGASKLTLQGNTIRCKIEVSGASKAALDNFSVNELKAEVSGAAKAQFQVKEKISLHTSGASKATYSGDPIILSLHSSGASNINKINSTSLEDRKEYEK</sequence>
<dbReference type="KEGG" id="buy:D8S85_11180"/>
<dbReference type="EMBL" id="CP032819">
    <property type="protein sequence ID" value="AZS30053.1"/>
    <property type="molecule type" value="Genomic_DNA"/>
</dbReference>